<dbReference type="InterPro" id="IPR036412">
    <property type="entry name" value="HAD-like_sf"/>
</dbReference>
<dbReference type="InterPro" id="IPR023198">
    <property type="entry name" value="PGP-like_dom2"/>
</dbReference>
<dbReference type="PANTHER" id="PTHR43611:SF3">
    <property type="entry name" value="FLAVIN MONONUCLEOTIDE HYDROLASE 1, CHLOROPLATIC"/>
    <property type="match status" value="1"/>
</dbReference>
<dbReference type="SFLD" id="SFLDS00003">
    <property type="entry name" value="Haloacid_Dehalogenase"/>
    <property type="match status" value="1"/>
</dbReference>
<dbReference type="AlphaFoldDB" id="A0A0P9DEY6"/>
<comment type="caution">
    <text evidence="1">The sequence shown here is derived from an EMBL/GenBank/DDBJ whole genome shotgun (WGS) entry which is preliminary data.</text>
</comment>
<dbReference type="Proteomes" id="UP000050509">
    <property type="component" value="Unassembled WGS sequence"/>
</dbReference>
<dbReference type="Pfam" id="PF00702">
    <property type="entry name" value="Hydrolase"/>
    <property type="match status" value="1"/>
</dbReference>
<dbReference type="Gene3D" id="3.40.50.1000">
    <property type="entry name" value="HAD superfamily/HAD-like"/>
    <property type="match status" value="1"/>
</dbReference>
<dbReference type="PANTHER" id="PTHR43611">
    <property type="entry name" value="ALPHA-D-GLUCOSE 1-PHOSPHATE PHOSPHATASE"/>
    <property type="match status" value="1"/>
</dbReference>
<sequence length="203" mass="23344">MAAITTIFFDLGGVCLSNGWDHEQRQELARRFGFDYEAFDSRHRQVVDALERGQLTLDDYLQWTLFYAPRPFTPAAVVDAIEQLSAPFTETLEIVSALRASGRYLLATLNNESRELNEYRIARFGLRERFMVFFTSCYLGLLKPQPECYRRALQITQRAPDECLFVDDRPMNVEVARILGMHTIQFKDAAQLADELRAAGVTY</sequence>
<name>A0A0P9DEY6_9CHLR</name>
<evidence type="ECO:0000313" key="1">
    <source>
        <dbReference type="EMBL" id="KPV51626.1"/>
    </source>
</evidence>
<dbReference type="Gene3D" id="1.10.150.240">
    <property type="entry name" value="Putative phosphatase, domain 2"/>
    <property type="match status" value="1"/>
</dbReference>
<dbReference type="SFLD" id="SFLDG01129">
    <property type="entry name" value="C1.5:_HAD__Beta-PGM__Phosphata"/>
    <property type="match status" value="1"/>
</dbReference>
<evidence type="ECO:0008006" key="3">
    <source>
        <dbReference type="Google" id="ProtNLM"/>
    </source>
</evidence>
<dbReference type="InterPro" id="IPR023214">
    <property type="entry name" value="HAD_sf"/>
</dbReference>
<keyword evidence="2" id="KW-1185">Reference proteome</keyword>
<proteinExistence type="predicted"/>
<dbReference type="SUPFAM" id="SSF56784">
    <property type="entry name" value="HAD-like"/>
    <property type="match status" value="1"/>
</dbReference>
<dbReference type="PRINTS" id="PR00413">
    <property type="entry name" value="HADHALOGNASE"/>
</dbReference>
<gene>
    <name evidence="1" type="ORF">SE17_20130</name>
</gene>
<dbReference type="EMBL" id="LJCR01000838">
    <property type="protein sequence ID" value="KPV51626.1"/>
    <property type="molecule type" value="Genomic_DNA"/>
</dbReference>
<protein>
    <recommendedName>
        <fullName evidence="3">Hydrolase</fullName>
    </recommendedName>
</protein>
<dbReference type="InterPro" id="IPR006439">
    <property type="entry name" value="HAD-SF_hydro_IA"/>
</dbReference>
<evidence type="ECO:0000313" key="2">
    <source>
        <dbReference type="Proteomes" id="UP000050509"/>
    </source>
</evidence>
<organism evidence="1 2">
    <name type="scientific">Kouleothrix aurantiaca</name>
    <dbReference type="NCBI Taxonomy" id="186479"/>
    <lineage>
        <taxon>Bacteria</taxon>
        <taxon>Bacillati</taxon>
        <taxon>Chloroflexota</taxon>
        <taxon>Chloroflexia</taxon>
        <taxon>Chloroflexales</taxon>
        <taxon>Roseiflexineae</taxon>
        <taxon>Roseiflexaceae</taxon>
        <taxon>Kouleothrix</taxon>
    </lineage>
</organism>
<dbReference type="NCBIfam" id="TIGR01509">
    <property type="entry name" value="HAD-SF-IA-v3"/>
    <property type="match status" value="1"/>
</dbReference>
<accession>A0A0P9DEY6</accession>
<reference evidence="1 2" key="1">
    <citation type="submission" date="2015-09" db="EMBL/GenBank/DDBJ databases">
        <title>Draft genome sequence of Kouleothrix aurantiaca JCM 19913.</title>
        <authorList>
            <person name="Hemp J."/>
        </authorList>
    </citation>
    <scope>NUCLEOTIDE SEQUENCE [LARGE SCALE GENOMIC DNA]</scope>
    <source>
        <strain evidence="1 2">COM-B</strain>
    </source>
</reference>
<dbReference type="CDD" id="cd02603">
    <property type="entry name" value="HAD_sEH-N_like"/>
    <property type="match status" value="1"/>
</dbReference>